<dbReference type="OrthoDB" id="9765468at2"/>
<keyword evidence="19" id="KW-0670">Pyruvate</keyword>
<dbReference type="Gene3D" id="3.20.20.60">
    <property type="entry name" value="Phosphoenolpyruvate-binding domains"/>
    <property type="match status" value="1"/>
</dbReference>
<evidence type="ECO:0000256" key="7">
    <source>
        <dbReference type="ARBA" id="ARBA00022679"/>
    </source>
</evidence>
<dbReference type="PANTHER" id="PTHR43030">
    <property type="entry name" value="PHOSPHOENOLPYRUVATE SYNTHASE"/>
    <property type="match status" value="1"/>
</dbReference>
<evidence type="ECO:0000259" key="17">
    <source>
        <dbReference type="Pfam" id="PF01326"/>
    </source>
</evidence>
<evidence type="ECO:0000256" key="6">
    <source>
        <dbReference type="ARBA" id="ARBA00021623"/>
    </source>
</evidence>
<dbReference type="SUPFAM" id="SSF52009">
    <property type="entry name" value="Phosphohistidine domain"/>
    <property type="match status" value="1"/>
</dbReference>
<evidence type="ECO:0000259" key="18">
    <source>
        <dbReference type="Pfam" id="PF02896"/>
    </source>
</evidence>
<dbReference type="PROSITE" id="PS00370">
    <property type="entry name" value="PEP_ENZYMES_PHOS_SITE"/>
    <property type="match status" value="1"/>
</dbReference>
<evidence type="ECO:0000259" key="16">
    <source>
        <dbReference type="Pfam" id="PF00391"/>
    </source>
</evidence>
<dbReference type="GO" id="GO:0046872">
    <property type="term" value="F:metal ion binding"/>
    <property type="evidence" value="ECO:0007669"/>
    <property type="project" value="UniProtKB-KW"/>
</dbReference>
<feature type="domain" description="PEP-utilising enzyme C-terminal" evidence="18">
    <location>
        <begin position="544"/>
        <end position="884"/>
    </location>
</feature>
<name>A0A518EQI2_9BACT</name>
<dbReference type="InterPro" id="IPR018274">
    <property type="entry name" value="PEP_util_AS"/>
</dbReference>
<evidence type="ECO:0000256" key="3">
    <source>
        <dbReference type="ARBA" id="ARBA00004742"/>
    </source>
</evidence>
<dbReference type="InterPro" id="IPR013815">
    <property type="entry name" value="ATP_grasp_subdomain_1"/>
</dbReference>
<dbReference type="Pfam" id="PF00391">
    <property type="entry name" value="PEP-utilizers"/>
    <property type="match status" value="1"/>
</dbReference>
<dbReference type="RefSeq" id="WP_145196456.1">
    <property type="nucleotide sequence ID" value="NZ_CP036434.1"/>
</dbReference>
<feature type="domain" description="Pyruvate phosphate dikinase AMP/ATP-binding" evidence="17">
    <location>
        <begin position="26"/>
        <end position="378"/>
    </location>
</feature>
<keyword evidence="9" id="KW-0547">Nucleotide-binding</keyword>
<dbReference type="Gene3D" id="3.50.30.10">
    <property type="entry name" value="Phosphohistidine domain"/>
    <property type="match status" value="1"/>
</dbReference>
<evidence type="ECO:0000256" key="5">
    <source>
        <dbReference type="ARBA" id="ARBA00011996"/>
    </source>
</evidence>
<keyword evidence="10" id="KW-0418">Kinase</keyword>
<dbReference type="InterPro" id="IPR036637">
    <property type="entry name" value="Phosphohistidine_dom_sf"/>
</dbReference>
<dbReference type="GO" id="GO:0005524">
    <property type="term" value="F:ATP binding"/>
    <property type="evidence" value="ECO:0007669"/>
    <property type="project" value="UniProtKB-KW"/>
</dbReference>
<reference evidence="19 20" key="1">
    <citation type="submission" date="2019-02" db="EMBL/GenBank/DDBJ databases">
        <title>Deep-cultivation of Planctomycetes and their phenomic and genomic characterization uncovers novel biology.</title>
        <authorList>
            <person name="Wiegand S."/>
            <person name="Jogler M."/>
            <person name="Boedeker C."/>
            <person name="Pinto D."/>
            <person name="Vollmers J."/>
            <person name="Rivas-Marin E."/>
            <person name="Kohn T."/>
            <person name="Peeters S.H."/>
            <person name="Heuer A."/>
            <person name="Rast P."/>
            <person name="Oberbeckmann S."/>
            <person name="Bunk B."/>
            <person name="Jeske O."/>
            <person name="Meyerdierks A."/>
            <person name="Storesund J.E."/>
            <person name="Kallscheuer N."/>
            <person name="Luecker S."/>
            <person name="Lage O.M."/>
            <person name="Pohl T."/>
            <person name="Merkel B.J."/>
            <person name="Hornburger P."/>
            <person name="Mueller R.-W."/>
            <person name="Bruemmer F."/>
            <person name="Labrenz M."/>
            <person name="Spormann A.M."/>
            <person name="Op den Camp H."/>
            <person name="Overmann J."/>
            <person name="Amann R."/>
            <person name="Jetten M.S.M."/>
            <person name="Mascher T."/>
            <person name="Medema M.H."/>
            <person name="Devos D.P."/>
            <person name="Kaster A.-K."/>
            <person name="Ovreas L."/>
            <person name="Rohde M."/>
            <person name="Galperin M.Y."/>
            <person name="Jogler C."/>
        </authorList>
    </citation>
    <scope>NUCLEOTIDE SEQUENCE [LARGE SCALE GENOMIC DNA]</scope>
    <source>
        <strain evidence="19 20">Poly30</strain>
    </source>
</reference>
<feature type="region of interest" description="Disordered" evidence="15">
    <location>
        <begin position="884"/>
        <end position="913"/>
    </location>
</feature>
<organism evidence="19 20">
    <name type="scientific">Saltatorellus ferox</name>
    <dbReference type="NCBI Taxonomy" id="2528018"/>
    <lineage>
        <taxon>Bacteria</taxon>
        <taxon>Pseudomonadati</taxon>
        <taxon>Planctomycetota</taxon>
        <taxon>Planctomycetia</taxon>
        <taxon>Planctomycetia incertae sedis</taxon>
        <taxon>Saltatorellus</taxon>
    </lineage>
</organism>
<dbReference type="Gene3D" id="3.30.470.20">
    <property type="entry name" value="ATP-grasp fold, B domain"/>
    <property type="match status" value="1"/>
</dbReference>
<accession>A0A518EQI2</accession>
<dbReference type="GO" id="GO:0008986">
    <property type="term" value="F:pyruvate, water dikinase activity"/>
    <property type="evidence" value="ECO:0007669"/>
    <property type="project" value="UniProtKB-EC"/>
</dbReference>
<dbReference type="AlphaFoldDB" id="A0A518EQI2"/>
<feature type="compositionally biased region" description="Basic and acidic residues" evidence="15">
    <location>
        <begin position="884"/>
        <end position="895"/>
    </location>
</feature>
<dbReference type="FunFam" id="3.30.470.20:FF:000017">
    <property type="entry name" value="Phosphoenolpyruvate synthase"/>
    <property type="match status" value="1"/>
</dbReference>
<dbReference type="SUPFAM" id="SSF51621">
    <property type="entry name" value="Phosphoenolpyruvate/pyruvate domain"/>
    <property type="match status" value="1"/>
</dbReference>
<dbReference type="InterPro" id="IPR000121">
    <property type="entry name" value="PEP_util_C"/>
</dbReference>
<dbReference type="InterPro" id="IPR008279">
    <property type="entry name" value="PEP-util_enz_mobile_dom"/>
</dbReference>
<dbReference type="Proteomes" id="UP000320390">
    <property type="component" value="Chromosome"/>
</dbReference>
<evidence type="ECO:0000256" key="11">
    <source>
        <dbReference type="ARBA" id="ARBA00022840"/>
    </source>
</evidence>
<evidence type="ECO:0000256" key="8">
    <source>
        <dbReference type="ARBA" id="ARBA00022723"/>
    </source>
</evidence>
<dbReference type="InterPro" id="IPR015813">
    <property type="entry name" value="Pyrv/PenolPyrv_kinase-like_dom"/>
</dbReference>
<evidence type="ECO:0000256" key="1">
    <source>
        <dbReference type="ARBA" id="ARBA00001946"/>
    </source>
</evidence>
<evidence type="ECO:0000256" key="15">
    <source>
        <dbReference type="SAM" id="MobiDB-lite"/>
    </source>
</evidence>
<dbReference type="SUPFAM" id="SSF56059">
    <property type="entry name" value="Glutathione synthetase ATP-binding domain-like"/>
    <property type="match status" value="1"/>
</dbReference>
<evidence type="ECO:0000256" key="9">
    <source>
        <dbReference type="ARBA" id="ARBA00022741"/>
    </source>
</evidence>
<comment type="similarity">
    <text evidence="4">Belongs to the PEP-utilizing enzyme family.</text>
</comment>
<dbReference type="InterPro" id="IPR006319">
    <property type="entry name" value="PEP_synth"/>
</dbReference>
<comment type="pathway">
    <text evidence="3">Carbohydrate biosynthesis; gluconeogenesis.</text>
</comment>
<dbReference type="Pfam" id="PF01326">
    <property type="entry name" value="PPDK_N"/>
    <property type="match status" value="1"/>
</dbReference>
<dbReference type="InterPro" id="IPR040442">
    <property type="entry name" value="Pyrv_kinase-like_dom_sf"/>
</dbReference>
<dbReference type="EMBL" id="CP036434">
    <property type="protein sequence ID" value="QDV06354.1"/>
    <property type="molecule type" value="Genomic_DNA"/>
</dbReference>
<evidence type="ECO:0000256" key="2">
    <source>
        <dbReference type="ARBA" id="ARBA00002988"/>
    </source>
</evidence>
<dbReference type="GO" id="GO:0006094">
    <property type="term" value="P:gluconeogenesis"/>
    <property type="evidence" value="ECO:0007669"/>
    <property type="project" value="UniProtKB-UniPathway"/>
</dbReference>
<dbReference type="Pfam" id="PF02896">
    <property type="entry name" value="PEP-utilizers_C"/>
    <property type="match status" value="1"/>
</dbReference>
<evidence type="ECO:0000313" key="20">
    <source>
        <dbReference type="Proteomes" id="UP000320390"/>
    </source>
</evidence>
<keyword evidence="20" id="KW-1185">Reference proteome</keyword>
<dbReference type="NCBIfam" id="TIGR01418">
    <property type="entry name" value="PEP_synth"/>
    <property type="match status" value="1"/>
</dbReference>
<dbReference type="Gene3D" id="3.30.1490.20">
    <property type="entry name" value="ATP-grasp fold, A domain"/>
    <property type="match status" value="1"/>
</dbReference>
<evidence type="ECO:0000256" key="12">
    <source>
        <dbReference type="ARBA" id="ARBA00022842"/>
    </source>
</evidence>
<keyword evidence="12" id="KW-0460">Magnesium</keyword>
<keyword evidence="7 19" id="KW-0808">Transferase</keyword>
<evidence type="ECO:0000256" key="14">
    <source>
        <dbReference type="ARBA" id="ARBA00047700"/>
    </source>
</evidence>
<dbReference type="UniPathway" id="UPA00138"/>
<sequence length="913" mass="99716">MTSPTLLPREDALLLWFNEVGKNDADLVGGKGASLGELYCELVPRGVRVPNGFTSTATAYRRFLDAPTPREAWLDVPDAEGLPMLRRTAVQAGCLSDALTACFQDANPEDHLEMHARTQLARDIVVATPVPAEVESALRGAYAELCTEYGAEVDVAVRSSATVEDSDEASFAGQCESYLNVHGPENVVLMWKHCCASLFTERAVSYQVAKNMDPLDASLAVVVMKMVRSDLATSGVMFTLDPDSGHRGVIHISSSYGLGELVVQGSVSPDHFTVWKEGLKSGYAAIVHRHLGAKDLHMVYAAQGATSTESMDTSSARRRQWSLTREEIGELARMALTIEEHYGQPMDIEWAKDGRSQDLFIVQARPETVHARASVNEIVRYHMPAGLARQLAADGAVIAEGQAVGTRIGSGVVRLYKSYEEVILKKRALRERLAAGERLEDIPPAQHVFDKGDVLVTEMTTPDWEPLMKDASLIVTEKGGRTSHAAIIAREFGIPAIVGCEDATKKLKPMQEVTGSCAEGDIALVFDGIHPFEIERQEIDTSVQLDTKIKLNVGFPAKALEDSQLPVDGVGLARLEFILTSEVGVHPLALLYRQELQDYLERGVMVPELERFREAIEAEGEEELRGLIGAIDRRTGAYADKRQFFVDRVMEGVGLICAAFHPRPVLVRLSDLKSNEYRQLLGGRIFEPVEENPMIAWRGASRYVDPDFLPAFEMECDALRLVKRRLGLDNLELMVPFCRSPEEGAAVQRLLTDRGLGAEAGVKLFLMIELPSNVILADEFIDAMGLAGGSIGSNDLVQTVYAVSRDDLEGYRHPVDARSPAVKIMIESAVKSFRDRGLEIGICGQAPSDHPDEVPPFLVDCGISSISVTPDTAMQVRLAVAEAEAKKRKEGRSAQDLEASELESGGTASPEVA</sequence>
<evidence type="ECO:0000256" key="13">
    <source>
        <dbReference type="ARBA" id="ARBA00033470"/>
    </source>
</evidence>
<evidence type="ECO:0000256" key="4">
    <source>
        <dbReference type="ARBA" id="ARBA00007837"/>
    </source>
</evidence>
<comment type="function">
    <text evidence="2">Catalyzes the phosphorylation of pyruvate to phosphoenolpyruvate.</text>
</comment>
<keyword evidence="8" id="KW-0479">Metal-binding</keyword>
<protein>
    <recommendedName>
        <fullName evidence="6">Phosphoenolpyruvate synthase</fullName>
        <ecNumber evidence="5">2.7.9.2</ecNumber>
    </recommendedName>
    <alternativeName>
        <fullName evidence="13">Pyruvate, water dikinase</fullName>
    </alternativeName>
</protein>
<dbReference type="EC" id="2.7.9.2" evidence="5"/>
<comment type="catalytic activity">
    <reaction evidence="14">
        <text>pyruvate + ATP + H2O = phosphoenolpyruvate + AMP + phosphate + 2 H(+)</text>
        <dbReference type="Rhea" id="RHEA:11364"/>
        <dbReference type="ChEBI" id="CHEBI:15361"/>
        <dbReference type="ChEBI" id="CHEBI:15377"/>
        <dbReference type="ChEBI" id="CHEBI:15378"/>
        <dbReference type="ChEBI" id="CHEBI:30616"/>
        <dbReference type="ChEBI" id="CHEBI:43474"/>
        <dbReference type="ChEBI" id="CHEBI:58702"/>
        <dbReference type="ChEBI" id="CHEBI:456215"/>
        <dbReference type="EC" id="2.7.9.2"/>
    </reaction>
</comment>
<proteinExistence type="inferred from homology"/>
<keyword evidence="11" id="KW-0067">ATP-binding</keyword>
<evidence type="ECO:0000313" key="19">
    <source>
        <dbReference type="EMBL" id="QDV06354.1"/>
    </source>
</evidence>
<evidence type="ECO:0000256" key="10">
    <source>
        <dbReference type="ARBA" id="ARBA00022777"/>
    </source>
</evidence>
<dbReference type="InterPro" id="IPR002192">
    <property type="entry name" value="PPDK_AMP/ATP-bd"/>
</dbReference>
<feature type="domain" description="PEP-utilising enzyme mobile" evidence="16">
    <location>
        <begin position="449"/>
        <end position="518"/>
    </location>
</feature>
<dbReference type="PANTHER" id="PTHR43030:SF1">
    <property type="entry name" value="PHOSPHOENOLPYRUVATE SYNTHASE"/>
    <property type="match status" value="1"/>
</dbReference>
<comment type="cofactor">
    <cofactor evidence="1">
        <name>Mg(2+)</name>
        <dbReference type="ChEBI" id="CHEBI:18420"/>
    </cofactor>
</comment>
<gene>
    <name evidence="19" type="primary">ppsA_1</name>
    <name evidence="19" type="ORF">Poly30_18630</name>
</gene>